<evidence type="ECO:0000259" key="1">
    <source>
        <dbReference type="Pfam" id="PF03551"/>
    </source>
</evidence>
<dbReference type="InterPro" id="IPR036388">
    <property type="entry name" value="WH-like_DNA-bd_sf"/>
</dbReference>
<dbReference type="InterPro" id="IPR036390">
    <property type="entry name" value="WH_DNA-bd_sf"/>
</dbReference>
<organism evidence="2 3">
    <name type="scientific">Paenibacillus cisolokensis</name>
    <dbReference type="NCBI Taxonomy" id="1658519"/>
    <lineage>
        <taxon>Bacteria</taxon>
        <taxon>Bacillati</taxon>
        <taxon>Bacillota</taxon>
        <taxon>Bacilli</taxon>
        <taxon>Bacillales</taxon>
        <taxon>Paenibacillaceae</taxon>
        <taxon>Paenibacillus</taxon>
    </lineage>
</organism>
<dbReference type="InterPro" id="IPR005149">
    <property type="entry name" value="Tscrpt_reg_PadR_N"/>
</dbReference>
<gene>
    <name evidence="2" type="ORF">PACILC2_20570</name>
</gene>
<reference evidence="2 3" key="1">
    <citation type="submission" date="2021-04" db="EMBL/GenBank/DDBJ databases">
        <title>Draft genome sequence of Paenibacillus cisolokensis, LC2-13A.</title>
        <authorList>
            <person name="Uke A."/>
            <person name="Chhe C."/>
            <person name="Baramee S."/>
            <person name="Kosugi A."/>
        </authorList>
    </citation>
    <scope>NUCLEOTIDE SEQUENCE [LARGE SCALE GENOMIC DNA]</scope>
    <source>
        <strain evidence="2 3">LC2-13A</strain>
    </source>
</reference>
<proteinExistence type="predicted"/>
<accession>A0ABQ4N5J5</accession>
<evidence type="ECO:0000313" key="3">
    <source>
        <dbReference type="Proteomes" id="UP000680304"/>
    </source>
</evidence>
<name>A0ABQ4N5J5_9BACL</name>
<dbReference type="PANTHER" id="PTHR33169">
    <property type="entry name" value="PADR-FAMILY TRANSCRIPTIONAL REGULATOR"/>
    <property type="match status" value="1"/>
</dbReference>
<keyword evidence="3" id="KW-1185">Reference proteome</keyword>
<dbReference type="Pfam" id="PF03551">
    <property type="entry name" value="PadR"/>
    <property type="match status" value="1"/>
</dbReference>
<dbReference type="InterPro" id="IPR052509">
    <property type="entry name" value="Metal_resp_DNA-bind_regulator"/>
</dbReference>
<dbReference type="EMBL" id="BOVJ01000064">
    <property type="protein sequence ID" value="GIQ63489.1"/>
    <property type="molecule type" value="Genomic_DNA"/>
</dbReference>
<protein>
    <submittedName>
        <fullName evidence="2">PadR family transcriptional regulator</fullName>
    </submittedName>
</protein>
<dbReference type="RefSeq" id="WP_213528627.1">
    <property type="nucleotide sequence ID" value="NZ_BOVJ01000064.1"/>
</dbReference>
<feature type="domain" description="Transcription regulator PadR N-terminal" evidence="1">
    <location>
        <begin position="14"/>
        <end position="84"/>
    </location>
</feature>
<sequence>MDAQLKKGVLEMCILYKLKDEPLYGYELMKSVRLSFPDVYEGTIYTILRRLNASGYASITKIESPNGPARKYYHLTEEGQAYLNRMIREWKELVENVAAIGIRV</sequence>
<evidence type="ECO:0000313" key="2">
    <source>
        <dbReference type="EMBL" id="GIQ63489.1"/>
    </source>
</evidence>
<dbReference type="SUPFAM" id="SSF46785">
    <property type="entry name" value="Winged helix' DNA-binding domain"/>
    <property type="match status" value="1"/>
</dbReference>
<dbReference type="Gene3D" id="1.10.10.10">
    <property type="entry name" value="Winged helix-like DNA-binding domain superfamily/Winged helix DNA-binding domain"/>
    <property type="match status" value="1"/>
</dbReference>
<dbReference type="PANTHER" id="PTHR33169:SF14">
    <property type="entry name" value="TRANSCRIPTIONAL REGULATOR RV3488"/>
    <property type="match status" value="1"/>
</dbReference>
<comment type="caution">
    <text evidence="2">The sequence shown here is derived from an EMBL/GenBank/DDBJ whole genome shotgun (WGS) entry which is preliminary data.</text>
</comment>
<dbReference type="Proteomes" id="UP000680304">
    <property type="component" value="Unassembled WGS sequence"/>
</dbReference>